<evidence type="ECO:0000256" key="2">
    <source>
        <dbReference type="SAM" id="SignalP"/>
    </source>
</evidence>
<reference evidence="3" key="1">
    <citation type="submission" date="2020-10" db="EMBL/GenBank/DDBJ databases">
        <authorList>
            <person name="Gilroy R."/>
        </authorList>
    </citation>
    <scope>NUCLEOTIDE SEQUENCE</scope>
    <source>
        <strain evidence="3">20514</strain>
    </source>
</reference>
<sequence>MKKIILLSCMAGAFLLSSCSYDETVESYKGNGISFRTFTGQVTKATDIVDPSSSSGTKLDGFSVYAFGDGTNNIYDFTDTYTNSGTAWGWQTGERYWPGDDTKLRFYAYNADDMSSGSVTATNIARNGSNNANIDATLTYRPATTAGEQTDLLVAYTEGQNSTTTGAGLEINFRHTLAKITVNAKNSNTAAYRVEVGGVYLRRFKTDGTLTMPSTSTSTATLAQSNWSFPSTENTTGTGEYKSMSANGGTKLTDSYQTISGSSSSPNPFMVIPQNTTAWNEALATDTEQDNNGAYFSILCRIYQLNPGDDAQTGGKLIFPRPNTTGGNTTAPDTGDYGMASVGIGANWEPGKHYTYNIEFFGNNGGAGITDPQPDPVDPADPVDPEDPEVPVVG</sequence>
<evidence type="ECO:0000256" key="1">
    <source>
        <dbReference type="SAM" id="MobiDB-lite"/>
    </source>
</evidence>
<feature type="compositionally biased region" description="Acidic residues" evidence="1">
    <location>
        <begin position="381"/>
        <end position="394"/>
    </location>
</feature>
<keyword evidence="2" id="KW-0732">Signal</keyword>
<dbReference type="AlphaFoldDB" id="A0A9D9HDT0"/>
<name>A0A9D9HDT0_9BACT</name>
<feature type="signal peptide" evidence="2">
    <location>
        <begin position="1"/>
        <end position="22"/>
    </location>
</feature>
<feature type="chain" id="PRO_5039325366" evidence="2">
    <location>
        <begin position="23"/>
        <end position="394"/>
    </location>
</feature>
<evidence type="ECO:0000313" key="4">
    <source>
        <dbReference type="Proteomes" id="UP000810252"/>
    </source>
</evidence>
<feature type="non-terminal residue" evidence="3">
    <location>
        <position position="394"/>
    </location>
</feature>
<comment type="caution">
    <text evidence="3">The sequence shown here is derived from an EMBL/GenBank/DDBJ whole genome shotgun (WGS) entry which is preliminary data.</text>
</comment>
<organism evidence="3 4">
    <name type="scientific">Candidatus Cryptobacteroides merdigallinarum</name>
    <dbReference type="NCBI Taxonomy" id="2840770"/>
    <lineage>
        <taxon>Bacteria</taxon>
        <taxon>Pseudomonadati</taxon>
        <taxon>Bacteroidota</taxon>
        <taxon>Bacteroidia</taxon>
        <taxon>Bacteroidales</taxon>
        <taxon>Candidatus Cryptobacteroides</taxon>
    </lineage>
</organism>
<dbReference type="PROSITE" id="PS51257">
    <property type="entry name" value="PROKAR_LIPOPROTEIN"/>
    <property type="match status" value="1"/>
</dbReference>
<feature type="region of interest" description="Disordered" evidence="1">
    <location>
        <begin position="227"/>
        <end position="246"/>
    </location>
</feature>
<dbReference type="InterPro" id="IPR042278">
    <property type="entry name" value="Mfa-like_1_N"/>
</dbReference>
<evidence type="ECO:0000313" key="3">
    <source>
        <dbReference type="EMBL" id="MBO8447856.1"/>
    </source>
</evidence>
<dbReference type="Pfam" id="PF13149">
    <property type="entry name" value="Mfa_like_1"/>
    <property type="match status" value="1"/>
</dbReference>
<proteinExistence type="predicted"/>
<protein>
    <submittedName>
        <fullName evidence="3">Fimbrillin family protein</fullName>
    </submittedName>
</protein>
<feature type="region of interest" description="Disordered" evidence="1">
    <location>
        <begin position="365"/>
        <end position="394"/>
    </location>
</feature>
<accession>A0A9D9HDT0</accession>
<dbReference type="InterPro" id="IPR025049">
    <property type="entry name" value="Mfa-like_1"/>
</dbReference>
<reference evidence="3" key="2">
    <citation type="journal article" date="2021" name="PeerJ">
        <title>Extensive microbial diversity within the chicken gut microbiome revealed by metagenomics and culture.</title>
        <authorList>
            <person name="Gilroy R."/>
            <person name="Ravi A."/>
            <person name="Getino M."/>
            <person name="Pursley I."/>
            <person name="Horton D.L."/>
            <person name="Alikhan N.F."/>
            <person name="Baker D."/>
            <person name="Gharbi K."/>
            <person name="Hall N."/>
            <person name="Watson M."/>
            <person name="Adriaenssens E.M."/>
            <person name="Foster-Nyarko E."/>
            <person name="Jarju S."/>
            <person name="Secka A."/>
            <person name="Antonio M."/>
            <person name="Oren A."/>
            <person name="Chaudhuri R.R."/>
            <person name="La Ragione R."/>
            <person name="Hildebrand F."/>
            <person name="Pallen M.J."/>
        </authorList>
    </citation>
    <scope>NUCLEOTIDE SEQUENCE</scope>
    <source>
        <strain evidence="3">20514</strain>
    </source>
</reference>
<dbReference type="Proteomes" id="UP000810252">
    <property type="component" value="Unassembled WGS sequence"/>
</dbReference>
<dbReference type="CDD" id="cd13120">
    <property type="entry name" value="BF2867_like_N"/>
    <property type="match status" value="1"/>
</dbReference>
<dbReference type="EMBL" id="JADIMQ010000017">
    <property type="protein sequence ID" value="MBO8447856.1"/>
    <property type="molecule type" value="Genomic_DNA"/>
</dbReference>
<gene>
    <name evidence="3" type="ORF">IAC29_01125</name>
</gene>
<dbReference type="Gene3D" id="2.60.40.2620">
    <property type="entry name" value="Fimbrillin-like"/>
    <property type="match status" value="1"/>
</dbReference>